<sequence>MVNQSKLENRIIPYKMLNQAVSTTYELVERILPEDGMPALRLGLKYINTIMTDFIKKAGEGLPIIGYHFAFPADYLYGFDCVPVCIEAVSYFISALLPDGSEPYYDLITNWGHPFHTCTSQKGTMGMTLDDLFKFDAIITPTAPCDNTYASYPFFRYHKNIPLITPDLPFLKEEKSYIYYGEQLRLSLEELGKVIGQELNYNKMKKHIELENESNKTQLEIFELKKAIPCPVENMFNAISAAATTFMSGREEKLEFYRDMLQIAKLRYNNKAHHGAEEKIRSIWP</sequence>
<evidence type="ECO:0008006" key="3">
    <source>
        <dbReference type="Google" id="ProtNLM"/>
    </source>
</evidence>
<evidence type="ECO:0000313" key="2">
    <source>
        <dbReference type="EMBL" id="GAH47105.1"/>
    </source>
</evidence>
<reference evidence="2" key="1">
    <citation type="journal article" date="2014" name="Front. Microbiol.">
        <title>High frequency of phylogenetically diverse reductive dehalogenase-homologous genes in deep subseafloor sedimentary metagenomes.</title>
        <authorList>
            <person name="Kawai M."/>
            <person name="Futagami T."/>
            <person name="Toyoda A."/>
            <person name="Takaki Y."/>
            <person name="Nishi S."/>
            <person name="Hori S."/>
            <person name="Arai W."/>
            <person name="Tsubouchi T."/>
            <person name="Morono Y."/>
            <person name="Uchiyama I."/>
            <person name="Ito T."/>
            <person name="Fujiyama A."/>
            <person name="Inagaki F."/>
            <person name="Takami H."/>
        </authorList>
    </citation>
    <scope>NUCLEOTIDE SEQUENCE</scope>
    <source>
        <strain evidence="2">Expedition CK06-06</strain>
    </source>
</reference>
<dbReference type="Pfam" id="PF06050">
    <property type="entry name" value="HGD-D"/>
    <property type="match status" value="1"/>
</dbReference>
<dbReference type="PANTHER" id="PTHR30548">
    <property type="entry name" value="2-HYDROXYGLUTARYL-COA DEHYDRATASE, D-COMPONENT-RELATED"/>
    <property type="match status" value="1"/>
</dbReference>
<dbReference type="PANTHER" id="PTHR30548:SF2">
    <property type="entry name" value="2-HYDROXYACYL-COA DEHYDRATASE,D-COMPONENT"/>
    <property type="match status" value="1"/>
</dbReference>
<dbReference type="InterPro" id="IPR010327">
    <property type="entry name" value="FldB/FldC_alpha/beta"/>
</dbReference>
<name>X1GQH3_9ZZZZ</name>
<dbReference type="AlphaFoldDB" id="X1GQH3"/>
<comment type="similarity">
    <text evidence="1">Belongs to the FldB/FldC dehydratase alpha/beta subunit family.</text>
</comment>
<protein>
    <recommendedName>
        <fullName evidence="3">2-hydroxyacyl-CoA dehydratase</fullName>
    </recommendedName>
</protein>
<dbReference type="Gene3D" id="3.40.50.11890">
    <property type="match status" value="1"/>
</dbReference>
<organism evidence="2">
    <name type="scientific">marine sediment metagenome</name>
    <dbReference type="NCBI Taxonomy" id="412755"/>
    <lineage>
        <taxon>unclassified sequences</taxon>
        <taxon>metagenomes</taxon>
        <taxon>ecological metagenomes</taxon>
    </lineage>
</organism>
<evidence type="ECO:0000256" key="1">
    <source>
        <dbReference type="ARBA" id="ARBA00005806"/>
    </source>
</evidence>
<feature type="non-terminal residue" evidence="2">
    <location>
        <position position="285"/>
    </location>
</feature>
<gene>
    <name evidence="2" type="ORF">S03H2_15238</name>
</gene>
<comment type="caution">
    <text evidence="2">The sequence shown here is derived from an EMBL/GenBank/DDBJ whole genome shotgun (WGS) entry which is preliminary data.</text>
</comment>
<accession>X1GQH3</accession>
<proteinExistence type="inferred from homology"/>
<dbReference type="EMBL" id="BARU01007738">
    <property type="protein sequence ID" value="GAH47105.1"/>
    <property type="molecule type" value="Genomic_DNA"/>
</dbReference>